<evidence type="ECO:0000313" key="2">
    <source>
        <dbReference type="WBParaSite" id="Hba_15300"/>
    </source>
</evidence>
<organism evidence="1 2">
    <name type="scientific">Heterorhabditis bacteriophora</name>
    <name type="common">Entomopathogenic nematode worm</name>
    <dbReference type="NCBI Taxonomy" id="37862"/>
    <lineage>
        <taxon>Eukaryota</taxon>
        <taxon>Metazoa</taxon>
        <taxon>Ecdysozoa</taxon>
        <taxon>Nematoda</taxon>
        <taxon>Chromadorea</taxon>
        <taxon>Rhabditida</taxon>
        <taxon>Rhabditina</taxon>
        <taxon>Rhabditomorpha</taxon>
        <taxon>Strongyloidea</taxon>
        <taxon>Heterorhabditidae</taxon>
        <taxon>Heterorhabditis</taxon>
    </lineage>
</organism>
<name>A0A1I7XCP6_HETBA</name>
<dbReference type="Proteomes" id="UP000095283">
    <property type="component" value="Unplaced"/>
</dbReference>
<dbReference type="WBParaSite" id="Hba_15300">
    <property type="protein sequence ID" value="Hba_15300"/>
    <property type="gene ID" value="Hba_15300"/>
</dbReference>
<dbReference type="AlphaFoldDB" id="A0A1I7XCP6"/>
<protein>
    <submittedName>
        <fullName evidence="2">Uncharacterized protein</fullName>
    </submittedName>
</protein>
<sequence length="157" mass="18035">MALKFIPTVNEESDLNTSEDRYSKEAQMTSLKTPLHTGSLKPIKKEISAQRSNPTFMTSISKSLVTTHKPLMTNTSTILTTTNTATLKNTYPTYSSKMMANISIIPHTSDMKEFYLKKEPNGFDPKFIRSKTFIDNLYKLMKVRRKDDLTERKKEDE</sequence>
<evidence type="ECO:0000313" key="1">
    <source>
        <dbReference type="Proteomes" id="UP000095283"/>
    </source>
</evidence>
<accession>A0A1I7XCP6</accession>
<proteinExistence type="predicted"/>
<keyword evidence="1" id="KW-1185">Reference proteome</keyword>
<reference evidence="2" key="1">
    <citation type="submission" date="2016-11" db="UniProtKB">
        <authorList>
            <consortium name="WormBaseParasite"/>
        </authorList>
    </citation>
    <scope>IDENTIFICATION</scope>
</reference>